<sequence>MASRYEDKEPRPIGAISTQEASINFMDSRKTVPNDLHEPKQPRHPGLSQACSQELEIEKPSHEANDHERTSTTQQTQRKSRRQGNVRRPSDHVCQMKTGPLQIEAKEESQGYVHSHHHLGDTQGAQSILDLQTNAMRDFHAPNIAENWQDEDEAEFPDHREEDSLIQR</sequence>
<feature type="compositionally biased region" description="Basic and acidic residues" evidence="1">
    <location>
        <begin position="1"/>
        <end position="11"/>
    </location>
</feature>
<feature type="compositionally biased region" description="Basic and acidic residues" evidence="1">
    <location>
        <begin position="56"/>
        <end position="70"/>
    </location>
</feature>
<organism evidence="2 3">
    <name type="scientific">Sphagnum jensenii</name>
    <dbReference type="NCBI Taxonomy" id="128206"/>
    <lineage>
        <taxon>Eukaryota</taxon>
        <taxon>Viridiplantae</taxon>
        <taxon>Streptophyta</taxon>
        <taxon>Embryophyta</taxon>
        <taxon>Bryophyta</taxon>
        <taxon>Sphagnophytina</taxon>
        <taxon>Sphagnopsida</taxon>
        <taxon>Sphagnales</taxon>
        <taxon>Sphagnaceae</taxon>
        <taxon>Sphagnum</taxon>
    </lineage>
</organism>
<reference evidence="2" key="1">
    <citation type="submission" date="2024-02" db="EMBL/GenBank/DDBJ databases">
        <authorList>
            <consortium name="ELIXIR-Norway"/>
            <consortium name="Elixir Norway"/>
        </authorList>
    </citation>
    <scope>NUCLEOTIDE SEQUENCE</scope>
</reference>
<feature type="compositionally biased region" description="Basic and acidic residues" evidence="1">
    <location>
        <begin position="156"/>
        <end position="168"/>
    </location>
</feature>
<gene>
    <name evidence="2" type="ORF">CSSPJE1EN1_LOCUS17360</name>
</gene>
<feature type="compositionally biased region" description="Basic and acidic residues" evidence="1">
    <location>
        <begin position="27"/>
        <end position="41"/>
    </location>
</feature>
<proteinExistence type="predicted"/>
<evidence type="ECO:0000256" key="1">
    <source>
        <dbReference type="SAM" id="MobiDB-lite"/>
    </source>
</evidence>
<evidence type="ECO:0000313" key="3">
    <source>
        <dbReference type="Proteomes" id="UP001497444"/>
    </source>
</evidence>
<protein>
    <submittedName>
        <fullName evidence="2">Uncharacterized protein</fullName>
    </submittedName>
</protein>
<accession>A0ABP0WYJ6</accession>
<name>A0ABP0WYJ6_9BRYO</name>
<keyword evidence="3" id="KW-1185">Reference proteome</keyword>
<feature type="region of interest" description="Disordered" evidence="1">
    <location>
        <begin position="140"/>
        <end position="168"/>
    </location>
</feature>
<evidence type="ECO:0000313" key="2">
    <source>
        <dbReference type="EMBL" id="CAK9271882.1"/>
    </source>
</evidence>
<dbReference type="EMBL" id="OZ020099">
    <property type="protein sequence ID" value="CAK9271882.1"/>
    <property type="molecule type" value="Genomic_DNA"/>
</dbReference>
<feature type="region of interest" description="Disordered" evidence="1">
    <location>
        <begin position="1"/>
        <end position="127"/>
    </location>
</feature>
<dbReference type="Proteomes" id="UP001497444">
    <property type="component" value="Chromosome 4"/>
</dbReference>